<comment type="caution">
    <text evidence="6">The sequence shown here is derived from an EMBL/GenBank/DDBJ whole genome shotgun (WGS) entry which is preliminary data.</text>
</comment>
<gene>
    <name evidence="6" type="ORF">PZE19_04560</name>
</gene>
<evidence type="ECO:0000256" key="4">
    <source>
        <dbReference type="SAM" id="MobiDB-lite"/>
    </source>
</evidence>
<dbReference type="InterPro" id="IPR027417">
    <property type="entry name" value="P-loop_NTPase"/>
</dbReference>
<feature type="domain" description="FtsK" evidence="5">
    <location>
        <begin position="773"/>
        <end position="968"/>
    </location>
</feature>
<dbReference type="RefSeq" id="WP_277859387.1">
    <property type="nucleotide sequence ID" value="NZ_JARRAG010000001.1"/>
</dbReference>
<name>A0ABT6F686_9BACT</name>
<evidence type="ECO:0000313" key="7">
    <source>
        <dbReference type="Proteomes" id="UP001216907"/>
    </source>
</evidence>
<dbReference type="CDD" id="cd01127">
    <property type="entry name" value="TrwB_TraG_TraD_VirD4"/>
    <property type="match status" value="1"/>
</dbReference>
<keyword evidence="7" id="KW-1185">Reference proteome</keyword>
<feature type="region of interest" description="Disordered" evidence="4">
    <location>
        <begin position="1"/>
        <end position="33"/>
    </location>
</feature>
<evidence type="ECO:0000256" key="1">
    <source>
        <dbReference type="ARBA" id="ARBA00022741"/>
    </source>
</evidence>
<proteinExistence type="predicted"/>
<evidence type="ECO:0000256" key="3">
    <source>
        <dbReference type="PROSITE-ProRule" id="PRU00289"/>
    </source>
</evidence>
<dbReference type="Proteomes" id="UP001216907">
    <property type="component" value="Unassembled WGS sequence"/>
</dbReference>
<dbReference type="InterPro" id="IPR002543">
    <property type="entry name" value="FtsK_dom"/>
</dbReference>
<dbReference type="SUPFAM" id="SSF52540">
    <property type="entry name" value="P-loop containing nucleoside triphosphate hydrolases"/>
    <property type="match status" value="1"/>
</dbReference>
<reference evidence="6 7" key="1">
    <citation type="submission" date="2023-03" db="EMBL/GenBank/DDBJ databases">
        <title>Paludisphaera mucosa sp. nov. a novel planctomycete from northern fen.</title>
        <authorList>
            <person name="Ivanova A."/>
        </authorList>
    </citation>
    <scope>NUCLEOTIDE SEQUENCE [LARGE SCALE GENOMIC DNA]</scope>
    <source>
        <strain evidence="6 7">Pla2</strain>
    </source>
</reference>
<sequence length="1327" mass="145998">MSPSTSPSLPGAPALAAEPEAKPAGSSIEPDPLRVQRDALKALVAAVAERAEVEASIKRARRSKEQEAEQDYRAKKAALAQRVAQLDREAIAADEKRRRDLAEAASSAEAQAKNDFAMGSRRIAAEFDALRQSAKSKLARDKSDAMGGHDSGQKVAVKEHAVANKPIQDALEILESYRRRLAALAADYRKFGLDPEPPTPSRESYSKFAEPGDELFERLSRMGPPLKLLELLIIPRSLKGMNEAWVYISTTFVFGFVGIALGFDATSTGVLAGVGLALGLALRMKLVSLAKEQLERLYKPLMQSASDDGALGDYCKTQIDGRFQESLKALVARREKDLEQAKETHTRTIAQGEDDRDERLRQINEVYGRKLRENREEQERRSKEAEDTHRRKIADLRTKGESGMVKLEEGYKALQEQARAVYESDRRAMASRWRETAATACGLLDDVSRRAEGFGLEWASPDWSDRPLPRAIPPALRFGTLAVDLASLPGGLPSEPELREGLPDSLRLPALRPFPASANLLVETPAEGRAAASTAIQAAMLRLLAGLPPGMVRFTIVDPIGLGRGFGAFMHLADFDEALVNNQVWTDARQIEERLAELEAHMELVTQKYLRNEYPSIEAYNAAAGEVAEPYRVLVVVDYPTKFDEKAASRLASIVAGGPPCGVLTLIAVDEGREFPTGCRLADLRPYCTRLIWKGDSLAWDDPELGGYPFTADAPPVGETATRLIQRIGEAARAAKRVEVPFEFIAPAPESWWTCDSRAGLDVPLGKAAASKRQHLALGKGTSQHVLIAGRTGSGKSTLMHALIVNLSLAYSPDEIDLYLIDFKKGVEFKVYAAHGLPHASVVAIESEREFGVSVLSRLDAELKIRADRFRAAGVQDVQGFRNAPGTPPLPRILLVVDEFQEFFVEEDKLAQEAAGLLDRLVRQGRAFGIHIILGSQSLGGAFTLARSTLGQMAVRIALQCSDIDSHLILAENNPAAKALSRPGEAIYNDANGSPEGNHVFQVVWLGEERREEYLDKIHELLDRRPPASARTPIVFEGDAQADFAGNPLFVARLEADAWPESPRSAQAWLGDPVAIKEPTSALFRRQGGNHLLIVGQNEEAAIGVAASALASLAVQYPPARDDGTREGARFWLLDGTPEDSEHAETLRKTADALPHGVKVGGWREASAFAAEVADELRRRREPDAGDGPELFLFIHDFPRFRDLRRREDDFHFGEREEQTPADLIDQILREGPGFGVHLIAWCDTVNNLNRCVSLQQLREFGMRILFQMSPTDSGHLLDNPAAAKLGANRALAYSEEHNRIEKFRPYRPFDAALLARIHDRLHARRR</sequence>
<dbReference type="PROSITE" id="PS50901">
    <property type="entry name" value="FTSK"/>
    <property type="match status" value="1"/>
</dbReference>
<dbReference type="SMART" id="SM00382">
    <property type="entry name" value="AAA"/>
    <property type="match status" value="1"/>
</dbReference>
<keyword evidence="2 3" id="KW-0067">ATP-binding</keyword>
<feature type="region of interest" description="Disordered" evidence="4">
    <location>
        <begin position="54"/>
        <end position="74"/>
    </location>
</feature>
<dbReference type="InterPro" id="IPR003593">
    <property type="entry name" value="AAA+_ATPase"/>
</dbReference>
<evidence type="ECO:0000313" key="6">
    <source>
        <dbReference type="EMBL" id="MDG3003029.1"/>
    </source>
</evidence>
<dbReference type="Gene3D" id="3.40.50.300">
    <property type="entry name" value="P-loop containing nucleotide triphosphate hydrolases"/>
    <property type="match status" value="3"/>
</dbReference>
<feature type="compositionally biased region" description="Low complexity" evidence="4">
    <location>
        <begin position="1"/>
        <end position="25"/>
    </location>
</feature>
<accession>A0ABT6F686</accession>
<keyword evidence="1 3" id="KW-0547">Nucleotide-binding</keyword>
<evidence type="ECO:0000259" key="5">
    <source>
        <dbReference type="PROSITE" id="PS50901"/>
    </source>
</evidence>
<dbReference type="PANTHER" id="PTHR22683:SF41">
    <property type="entry name" value="DNA TRANSLOCASE FTSK"/>
    <property type="match status" value="1"/>
</dbReference>
<organism evidence="6 7">
    <name type="scientific">Paludisphaera mucosa</name>
    <dbReference type="NCBI Taxonomy" id="3030827"/>
    <lineage>
        <taxon>Bacteria</taxon>
        <taxon>Pseudomonadati</taxon>
        <taxon>Planctomycetota</taxon>
        <taxon>Planctomycetia</taxon>
        <taxon>Isosphaerales</taxon>
        <taxon>Isosphaeraceae</taxon>
        <taxon>Paludisphaera</taxon>
    </lineage>
</organism>
<feature type="binding site" evidence="3">
    <location>
        <begin position="790"/>
        <end position="797"/>
    </location>
    <ligand>
        <name>ATP</name>
        <dbReference type="ChEBI" id="CHEBI:30616"/>
    </ligand>
</feature>
<dbReference type="InterPro" id="IPR050206">
    <property type="entry name" value="FtsK/SpoIIIE/SftA"/>
</dbReference>
<evidence type="ECO:0000256" key="2">
    <source>
        <dbReference type="ARBA" id="ARBA00022840"/>
    </source>
</evidence>
<feature type="region of interest" description="Disordered" evidence="4">
    <location>
        <begin position="371"/>
        <end position="399"/>
    </location>
</feature>
<protein>
    <submittedName>
        <fullName evidence="6">FtsK/SpoIIIE domain-containing protein</fullName>
    </submittedName>
</protein>
<dbReference type="Pfam" id="PF01580">
    <property type="entry name" value="FtsK_SpoIIIE"/>
    <property type="match status" value="1"/>
</dbReference>
<dbReference type="PANTHER" id="PTHR22683">
    <property type="entry name" value="SPORULATION PROTEIN RELATED"/>
    <property type="match status" value="1"/>
</dbReference>
<dbReference type="EMBL" id="JARRAG010000001">
    <property type="protein sequence ID" value="MDG3003029.1"/>
    <property type="molecule type" value="Genomic_DNA"/>
</dbReference>